<organism evidence="5 6">
    <name type="scientific">Laetiporus sulphureus 93-53</name>
    <dbReference type="NCBI Taxonomy" id="1314785"/>
    <lineage>
        <taxon>Eukaryota</taxon>
        <taxon>Fungi</taxon>
        <taxon>Dikarya</taxon>
        <taxon>Basidiomycota</taxon>
        <taxon>Agaricomycotina</taxon>
        <taxon>Agaricomycetes</taxon>
        <taxon>Polyporales</taxon>
        <taxon>Laetiporus</taxon>
    </lineage>
</organism>
<dbReference type="GeneID" id="63830893"/>
<dbReference type="FunCoup" id="A0A165H850">
    <property type="interactions" value="76"/>
</dbReference>
<dbReference type="PROSITE" id="PS51682">
    <property type="entry name" value="SAM_OMT_I"/>
    <property type="match status" value="1"/>
</dbReference>
<dbReference type="AlphaFoldDB" id="A0A165H850"/>
<dbReference type="SUPFAM" id="SSF53335">
    <property type="entry name" value="S-adenosyl-L-methionine-dependent methyltransferases"/>
    <property type="match status" value="1"/>
</dbReference>
<dbReference type="InterPro" id="IPR050362">
    <property type="entry name" value="Cation-dep_OMT"/>
</dbReference>
<evidence type="ECO:0000256" key="4">
    <source>
        <dbReference type="ARBA" id="ARBA00023453"/>
    </source>
</evidence>
<keyword evidence="3" id="KW-0949">S-adenosyl-L-methionine</keyword>
<dbReference type="Pfam" id="PF01596">
    <property type="entry name" value="Methyltransf_3"/>
    <property type="match status" value="1"/>
</dbReference>
<proteinExistence type="inferred from homology"/>
<dbReference type="GO" id="GO:0032259">
    <property type="term" value="P:methylation"/>
    <property type="evidence" value="ECO:0007669"/>
    <property type="project" value="UniProtKB-KW"/>
</dbReference>
<keyword evidence="1 5" id="KW-0489">Methyltransferase</keyword>
<evidence type="ECO:0000256" key="2">
    <source>
        <dbReference type="ARBA" id="ARBA00022679"/>
    </source>
</evidence>
<accession>A0A165H850</accession>
<evidence type="ECO:0000313" key="6">
    <source>
        <dbReference type="Proteomes" id="UP000076871"/>
    </source>
</evidence>
<dbReference type="InParanoid" id="A0A165H850"/>
<dbReference type="EMBL" id="KV427607">
    <property type="protein sequence ID" value="KZT11378.1"/>
    <property type="molecule type" value="Genomic_DNA"/>
</dbReference>
<name>A0A165H850_9APHY</name>
<evidence type="ECO:0000313" key="5">
    <source>
        <dbReference type="EMBL" id="KZT11378.1"/>
    </source>
</evidence>
<dbReference type="PANTHER" id="PTHR10509">
    <property type="entry name" value="O-METHYLTRANSFERASE-RELATED"/>
    <property type="match status" value="1"/>
</dbReference>
<sequence>MATSYTVEDWQRSDAYHNSFLIPPDEALERARKASDEAGLPSIAVSTAQGKFLNLLVRSHGAKRVLEVGTLGGYSTIWLARAVPQDGQVITCEISEKHAKVARDNIAHAGLASKVKLLLGPAAETLKTMQPDQPFDFIFIDADKPGNLTYLLEAKRLIKKGGVIIVDNVVRHGMVANPNADDDNSKGVRKLLEHLKTDKELDATTIGTVGEKGWDGFTYIVRL</sequence>
<reference evidence="5 6" key="1">
    <citation type="journal article" date="2016" name="Mol. Biol. Evol.">
        <title>Comparative Genomics of Early-Diverging Mushroom-Forming Fungi Provides Insights into the Origins of Lignocellulose Decay Capabilities.</title>
        <authorList>
            <person name="Nagy L.G."/>
            <person name="Riley R."/>
            <person name="Tritt A."/>
            <person name="Adam C."/>
            <person name="Daum C."/>
            <person name="Floudas D."/>
            <person name="Sun H."/>
            <person name="Yadav J.S."/>
            <person name="Pangilinan J."/>
            <person name="Larsson K.H."/>
            <person name="Matsuura K."/>
            <person name="Barry K."/>
            <person name="Labutti K."/>
            <person name="Kuo R."/>
            <person name="Ohm R.A."/>
            <person name="Bhattacharya S.S."/>
            <person name="Shirouzu T."/>
            <person name="Yoshinaga Y."/>
            <person name="Martin F.M."/>
            <person name="Grigoriev I.V."/>
            <person name="Hibbett D.S."/>
        </authorList>
    </citation>
    <scope>NUCLEOTIDE SEQUENCE [LARGE SCALE GENOMIC DNA]</scope>
    <source>
        <strain evidence="5 6">93-53</strain>
    </source>
</reference>
<comment type="similarity">
    <text evidence="4">Belongs to the class I-like SAM-binding methyltransferase superfamily. Cation-dependent O-methyltransferase family.</text>
</comment>
<dbReference type="Gene3D" id="3.40.50.150">
    <property type="entry name" value="Vaccinia Virus protein VP39"/>
    <property type="match status" value="1"/>
</dbReference>
<dbReference type="STRING" id="1314785.A0A165H850"/>
<dbReference type="CDD" id="cd02440">
    <property type="entry name" value="AdoMet_MTases"/>
    <property type="match status" value="1"/>
</dbReference>
<protein>
    <submittedName>
        <fullName evidence="5">O-methyltransferase family 3 protein</fullName>
    </submittedName>
</protein>
<dbReference type="PANTHER" id="PTHR10509:SF14">
    <property type="entry name" value="CAFFEOYL-COA O-METHYLTRANSFERASE 3-RELATED"/>
    <property type="match status" value="1"/>
</dbReference>
<keyword evidence="6" id="KW-1185">Reference proteome</keyword>
<dbReference type="GO" id="GO:0008757">
    <property type="term" value="F:S-adenosylmethionine-dependent methyltransferase activity"/>
    <property type="evidence" value="ECO:0007669"/>
    <property type="project" value="TreeGrafter"/>
</dbReference>
<dbReference type="InterPro" id="IPR029063">
    <property type="entry name" value="SAM-dependent_MTases_sf"/>
</dbReference>
<keyword evidence="2 5" id="KW-0808">Transferase</keyword>
<dbReference type="RefSeq" id="XP_040769118.1">
    <property type="nucleotide sequence ID" value="XM_040913865.1"/>
</dbReference>
<dbReference type="GO" id="GO:0008171">
    <property type="term" value="F:O-methyltransferase activity"/>
    <property type="evidence" value="ECO:0007669"/>
    <property type="project" value="InterPro"/>
</dbReference>
<evidence type="ECO:0000256" key="3">
    <source>
        <dbReference type="ARBA" id="ARBA00022691"/>
    </source>
</evidence>
<dbReference type="InterPro" id="IPR002935">
    <property type="entry name" value="SAM_O-MeTrfase"/>
</dbReference>
<dbReference type="Proteomes" id="UP000076871">
    <property type="component" value="Unassembled WGS sequence"/>
</dbReference>
<dbReference type="OrthoDB" id="10251242at2759"/>
<evidence type="ECO:0000256" key="1">
    <source>
        <dbReference type="ARBA" id="ARBA00022603"/>
    </source>
</evidence>
<gene>
    <name evidence="5" type="ORF">LAESUDRAFT_783252</name>
</gene>